<feature type="compositionally biased region" description="Polar residues" evidence="13">
    <location>
        <begin position="180"/>
        <end position="192"/>
    </location>
</feature>
<evidence type="ECO:0000256" key="8">
    <source>
        <dbReference type="ARBA" id="ARBA00022912"/>
    </source>
</evidence>
<feature type="region of interest" description="Disordered" evidence="13">
    <location>
        <begin position="677"/>
        <end position="701"/>
    </location>
</feature>
<evidence type="ECO:0000313" key="15">
    <source>
        <dbReference type="EMBL" id="KAK9824953.1"/>
    </source>
</evidence>
<feature type="compositionally biased region" description="Acidic residues" evidence="13">
    <location>
        <begin position="583"/>
        <end position="601"/>
    </location>
</feature>
<feature type="region of interest" description="Disordered" evidence="13">
    <location>
        <begin position="581"/>
        <end position="649"/>
    </location>
</feature>
<reference evidence="15 16" key="1">
    <citation type="journal article" date="2024" name="Nat. Commun.">
        <title>Phylogenomics reveals the evolutionary origins of lichenization in chlorophyte algae.</title>
        <authorList>
            <person name="Puginier C."/>
            <person name="Libourel C."/>
            <person name="Otte J."/>
            <person name="Skaloud P."/>
            <person name="Haon M."/>
            <person name="Grisel S."/>
            <person name="Petersen M."/>
            <person name="Berrin J.G."/>
            <person name="Delaux P.M."/>
            <person name="Dal Grande F."/>
            <person name="Keller J."/>
        </authorList>
    </citation>
    <scope>NUCLEOTIDE SEQUENCE [LARGE SCALE GENOMIC DNA]</scope>
    <source>
        <strain evidence="15 16">SAG 2145</strain>
    </source>
</reference>
<feature type="compositionally biased region" description="Low complexity" evidence="13">
    <location>
        <begin position="510"/>
        <end position="528"/>
    </location>
</feature>
<comment type="subcellular location">
    <subcellularLocation>
        <location evidence="1">Nucleus</location>
    </subcellularLocation>
</comment>
<feature type="compositionally biased region" description="Basic residues" evidence="13">
    <location>
        <begin position="332"/>
        <end position="350"/>
    </location>
</feature>
<dbReference type="EC" id="3.1.3.16" evidence="3"/>
<dbReference type="GO" id="GO:0005634">
    <property type="term" value="C:nucleus"/>
    <property type="evidence" value="ECO:0007669"/>
    <property type="project" value="UniProtKB-SubCell"/>
</dbReference>
<evidence type="ECO:0000256" key="4">
    <source>
        <dbReference type="ARBA" id="ARBA00022723"/>
    </source>
</evidence>
<sequence length="818" mass="87077">MVNRLPTPREQRRAAVLSAVCTLVEEPATLQGGLLTLLAPFTADELLEAAEERGLAGLCGNPTCSDDPFMGRKALSRLQGPRSSDPTVERLLDGVCCSEACALAVQRLAEGLGKEEQALLRWEVVRRREGLKGTQAGPISRAKPKGRKPDFAAGTQQSPIMLADIKERDPTMKAALSLSDHPSSEQGSSPMQPSDAVEGYVPRHPKVSADGAKKVRFASSAQPSASPPERSREPMGLPGSTLDAFLNSRHKSDPAAFDIIPTSANPADLDAQSIEELLDQAQALHSQQTSALPVVDTPAALQPIPFGAYDSATAPAQHTSDKAISQAVNGHRKQQIKPAMRKAAQHRAPMRHADDSDNEDDLSLNGSEMQDRWDDYGVVDDDDLQGHAPQAGPSLHPRDVHSSDAALDPFAQPSSVEAGAGSATALHHHLQTGKGPSSQQGPVVERQVHGEAGTSSGEPSSHYSAPGSGHSAERVPITEEQCAMPEQSIAMASPLRLVGDHSQDMGNVRQGSQNGGAAAAAADNDNSSPGRHRSSESDAAGRERLGSDAQHGQPQIVLDIDFGDGASVDGLADAVGRLKVSSGEDDVEDVEGAEWNEDADFEDRVGSEGSETDSLDQFANEELGREGTDSDVEADVAGPDVQSDYSPWLGDPPIGARALSGFGQLFNQLDAAVTHRTQSRLQPSLHAPSSPDSPLDSMPARPWNRGQVQQALHLAVSRALPRVMRSLHIRIPRPALERSLYPALETLHFPDGLPSFTEAQWQILVLLLLKGLSLEKLPVLRPTFESRDGVAAMQDTLSGLESHLEEFHALLDVLLVAD</sequence>
<dbReference type="Proteomes" id="UP001438707">
    <property type="component" value="Unassembled WGS sequence"/>
</dbReference>
<feature type="compositionally biased region" description="Polar residues" evidence="13">
    <location>
        <begin position="453"/>
        <end position="463"/>
    </location>
</feature>
<dbReference type="Gene3D" id="1.25.40.820">
    <property type="match status" value="1"/>
</dbReference>
<evidence type="ECO:0000259" key="14">
    <source>
        <dbReference type="PROSITE" id="PS51479"/>
    </source>
</evidence>
<name>A0AAW1QUL4_9CHLO</name>
<feature type="domain" description="RTR1-type" evidence="14">
    <location>
        <begin position="36"/>
        <end position="122"/>
    </location>
</feature>
<feature type="region of interest" description="Disordered" evidence="13">
    <location>
        <begin position="174"/>
        <end position="246"/>
    </location>
</feature>
<evidence type="ECO:0000256" key="2">
    <source>
        <dbReference type="ARBA" id="ARBA00005676"/>
    </source>
</evidence>
<evidence type="ECO:0000256" key="3">
    <source>
        <dbReference type="ARBA" id="ARBA00013081"/>
    </source>
</evidence>
<evidence type="ECO:0000256" key="12">
    <source>
        <dbReference type="PROSITE-ProRule" id="PRU00812"/>
    </source>
</evidence>
<comment type="similarity">
    <text evidence="2 12">Belongs to the RPAP2 family.</text>
</comment>
<dbReference type="PANTHER" id="PTHR14732">
    <property type="entry name" value="RNA POLYMERASE II SUBUNIT B1 CTD PHOSPHATASE RPAP2-RELATED"/>
    <property type="match status" value="1"/>
</dbReference>
<dbReference type="InterPro" id="IPR039693">
    <property type="entry name" value="Rtr1/RPAP2"/>
</dbReference>
<comment type="catalytic activity">
    <reaction evidence="10">
        <text>O-phospho-L-seryl-[protein] + H2O = L-seryl-[protein] + phosphate</text>
        <dbReference type="Rhea" id="RHEA:20629"/>
        <dbReference type="Rhea" id="RHEA-COMP:9863"/>
        <dbReference type="Rhea" id="RHEA-COMP:11604"/>
        <dbReference type="ChEBI" id="CHEBI:15377"/>
        <dbReference type="ChEBI" id="CHEBI:29999"/>
        <dbReference type="ChEBI" id="CHEBI:43474"/>
        <dbReference type="ChEBI" id="CHEBI:83421"/>
        <dbReference type="EC" id="3.1.3.16"/>
    </reaction>
</comment>
<keyword evidence="5" id="KW-0863">Zinc-finger</keyword>
<evidence type="ECO:0000256" key="5">
    <source>
        <dbReference type="ARBA" id="ARBA00022771"/>
    </source>
</evidence>
<feature type="region of interest" description="Disordered" evidence="13">
    <location>
        <begin position="133"/>
        <end position="161"/>
    </location>
</feature>
<feature type="compositionally biased region" description="Low complexity" evidence="13">
    <location>
        <begin position="683"/>
        <end position="700"/>
    </location>
</feature>
<proteinExistence type="inferred from homology"/>
<dbReference type="InterPro" id="IPR038534">
    <property type="entry name" value="Rtr1/RPAP2_sf"/>
</dbReference>
<comment type="caution">
    <text evidence="15">The sequence shown here is derived from an EMBL/GenBank/DDBJ whole genome shotgun (WGS) entry which is preliminary data.</text>
</comment>
<dbReference type="PROSITE" id="PS51479">
    <property type="entry name" value="ZF_RTR1"/>
    <property type="match status" value="1"/>
</dbReference>
<feature type="region of interest" description="Disordered" evidence="13">
    <location>
        <begin position="332"/>
        <end position="553"/>
    </location>
</feature>
<evidence type="ECO:0000256" key="11">
    <source>
        <dbReference type="ARBA" id="ARBA00048336"/>
    </source>
</evidence>
<evidence type="ECO:0000313" key="16">
    <source>
        <dbReference type="Proteomes" id="UP001438707"/>
    </source>
</evidence>
<dbReference type="PANTHER" id="PTHR14732:SF0">
    <property type="entry name" value="RNA POLYMERASE II SUBUNIT B1 CTD PHOSPHATASE RPAP2-RELATED"/>
    <property type="match status" value="1"/>
</dbReference>
<keyword evidence="8" id="KW-0904">Protein phosphatase</keyword>
<keyword evidence="16" id="KW-1185">Reference proteome</keyword>
<protein>
    <recommendedName>
        <fullName evidence="3">protein-serine/threonine phosphatase</fullName>
        <ecNumber evidence="3">3.1.3.16</ecNumber>
    </recommendedName>
</protein>
<dbReference type="AlphaFoldDB" id="A0AAW1QUL4"/>
<gene>
    <name evidence="15" type="ORF">WJX74_009821</name>
</gene>
<comment type="catalytic activity">
    <reaction evidence="11">
        <text>O-phospho-L-threonyl-[protein] + H2O = L-threonyl-[protein] + phosphate</text>
        <dbReference type="Rhea" id="RHEA:47004"/>
        <dbReference type="Rhea" id="RHEA-COMP:11060"/>
        <dbReference type="Rhea" id="RHEA-COMP:11605"/>
        <dbReference type="ChEBI" id="CHEBI:15377"/>
        <dbReference type="ChEBI" id="CHEBI:30013"/>
        <dbReference type="ChEBI" id="CHEBI:43474"/>
        <dbReference type="ChEBI" id="CHEBI:61977"/>
        <dbReference type="EC" id="3.1.3.16"/>
    </reaction>
</comment>
<feature type="compositionally biased region" description="Low complexity" evidence="13">
    <location>
        <begin position="218"/>
        <end position="228"/>
    </location>
</feature>
<keyword evidence="6" id="KW-0378">Hydrolase</keyword>
<dbReference type="GO" id="GO:0043175">
    <property type="term" value="F:RNA polymerase core enzyme binding"/>
    <property type="evidence" value="ECO:0007669"/>
    <property type="project" value="InterPro"/>
</dbReference>
<evidence type="ECO:0000256" key="1">
    <source>
        <dbReference type="ARBA" id="ARBA00004123"/>
    </source>
</evidence>
<evidence type="ECO:0000256" key="6">
    <source>
        <dbReference type="ARBA" id="ARBA00022801"/>
    </source>
</evidence>
<dbReference type="GO" id="GO:0008270">
    <property type="term" value="F:zinc ion binding"/>
    <property type="evidence" value="ECO:0007669"/>
    <property type="project" value="UniProtKB-KW"/>
</dbReference>
<dbReference type="GO" id="GO:0008420">
    <property type="term" value="F:RNA polymerase II CTD heptapeptide repeat phosphatase activity"/>
    <property type="evidence" value="ECO:0007669"/>
    <property type="project" value="InterPro"/>
</dbReference>
<dbReference type="EMBL" id="JALJOS010000027">
    <property type="protein sequence ID" value="KAK9824953.1"/>
    <property type="molecule type" value="Genomic_DNA"/>
</dbReference>
<keyword evidence="9" id="KW-0539">Nucleus</keyword>
<keyword evidence="7" id="KW-0862">Zinc</keyword>
<dbReference type="GO" id="GO:0005737">
    <property type="term" value="C:cytoplasm"/>
    <property type="evidence" value="ECO:0007669"/>
    <property type="project" value="TreeGrafter"/>
</dbReference>
<evidence type="ECO:0000256" key="9">
    <source>
        <dbReference type="ARBA" id="ARBA00023242"/>
    </source>
</evidence>
<evidence type="ECO:0000256" key="7">
    <source>
        <dbReference type="ARBA" id="ARBA00022833"/>
    </source>
</evidence>
<organism evidence="15 16">
    <name type="scientific">Apatococcus lobatus</name>
    <dbReference type="NCBI Taxonomy" id="904363"/>
    <lineage>
        <taxon>Eukaryota</taxon>
        <taxon>Viridiplantae</taxon>
        <taxon>Chlorophyta</taxon>
        <taxon>core chlorophytes</taxon>
        <taxon>Trebouxiophyceae</taxon>
        <taxon>Chlorellales</taxon>
        <taxon>Chlorellaceae</taxon>
        <taxon>Apatococcus</taxon>
    </lineage>
</organism>
<feature type="compositionally biased region" description="Basic and acidic residues" evidence="13">
    <location>
        <begin position="533"/>
        <end position="546"/>
    </location>
</feature>
<evidence type="ECO:0000256" key="13">
    <source>
        <dbReference type="SAM" id="MobiDB-lite"/>
    </source>
</evidence>
<evidence type="ECO:0000256" key="10">
    <source>
        <dbReference type="ARBA" id="ARBA00047761"/>
    </source>
</evidence>
<accession>A0AAW1QUL4</accession>
<keyword evidence="4" id="KW-0479">Metal-binding</keyword>
<dbReference type="InterPro" id="IPR007308">
    <property type="entry name" value="Rtr1/RPAP2_dom"/>
</dbReference>